<gene>
    <name evidence="3" type="ORF">O3M35_011049</name>
</gene>
<feature type="coiled-coil region" evidence="1">
    <location>
        <begin position="64"/>
        <end position="98"/>
    </location>
</feature>
<keyword evidence="1" id="KW-0175">Coiled coil</keyword>
<evidence type="ECO:0000313" key="4">
    <source>
        <dbReference type="Proteomes" id="UP001461498"/>
    </source>
</evidence>
<evidence type="ECO:0000256" key="2">
    <source>
        <dbReference type="SAM" id="MobiDB-lite"/>
    </source>
</evidence>
<keyword evidence="4" id="KW-1185">Reference proteome</keyword>
<dbReference type="EMBL" id="JAPXFL010000008">
    <property type="protein sequence ID" value="KAK9502243.1"/>
    <property type="molecule type" value="Genomic_DNA"/>
</dbReference>
<comment type="caution">
    <text evidence="3">The sequence shown here is derived from an EMBL/GenBank/DDBJ whole genome shotgun (WGS) entry which is preliminary data.</text>
</comment>
<organism evidence="3 4">
    <name type="scientific">Rhynocoris fuscipes</name>
    <dbReference type="NCBI Taxonomy" id="488301"/>
    <lineage>
        <taxon>Eukaryota</taxon>
        <taxon>Metazoa</taxon>
        <taxon>Ecdysozoa</taxon>
        <taxon>Arthropoda</taxon>
        <taxon>Hexapoda</taxon>
        <taxon>Insecta</taxon>
        <taxon>Pterygota</taxon>
        <taxon>Neoptera</taxon>
        <taxon>Paraneoptera</taxon>
        <taxon>Hemiptera</taxon>
        <taxon>Heteroptera</taxon>
        <taxon>Panheteroptera</taxon>
        <taxon>Cimicomorpha</taxon>
        <taxon>Reduviidae</taxon>
        <taxon>Harpactorinae</taxon>
        <taxon>Harpactorini</taxon>
        <taxon>Rhynocoris</taxon>
    </lineage>
</organism>
<sequence length="183" mass="21560">MNVYQKTNETEELSVLSDEDTGDSISNNDKVIEEGNIIRIFDPKTSRKKLQRKNKSKLSTNQIRDKCHTTVQKLEKNYNKLKLQLEQSEANIAVEQLKLYRLQRIAEVTNEIGNNREIILAKSNENIWNEINHIDDECKIAEFHAKWLAHENYQLKTFINILNKVNFRWFLNRICCSASFRFG</sequence>
<feature type="region of interest" description="Disordered" evidence="2">
    <location>
        <begin position="1"/>
        <end position="28"/>
    </location>
</feature>
<name>A0AAW1CTQ3_9HEMI</name>
<proteinExistence type="predicted"/>
<protein>
    <submittedName>
        <fullName evidence="3">Uncharacterized protein</fullName>
    </submittedName>
</protein>
<accession>A0AAW1CTQ3</accession>
<dbReference type="Proteomes" id="UP001461498">
    <property type="component" value="Unassembled WGS sequence"/>
</dbReference>
<dbReference type="AlphaFoldDB" id="A0AAW1CTQ3"/>
<evidence type="ECO:0000256" key="1">
    <source>
        <dbReference type="SAM" id="Coils"/>
    </source>
</evidence>
<reference evidence="3 4" key="1">
    <citation type="submission" date="2022-12" db="EMBL/GenBank/DDBJ databases">
        <title>Chromosome-level genome assembly of true bugs.</title>
        <authorList>
            <person name="Ma L."/>
            <person name="Li H."/>
        </authorList>
    </citation>
    <scope>NUCLEOTIDE SEQUENCE [LARGE SCALE GENOMIC DNA]</scope>
    <source>
        <strain evidence="3">Lab_2022b</strain>
    </source>
</reference>
<evidence type="ECO:0000313" key="3">
    <source>
        <dbReference type="EMBL" id="KAK9502243.1"/>
    </source>
</evidence>